<dbReference type="Proteomes" id="UP000494117">
    <property type="component" value="Unassembled WGS sequence"/>
</dbReference>
<accession>A0A6S7DRM5</accession>
<evidence type="ECO:0000313" key="2">
    <source>
        <dbReference type="EMBL" id="CAB3834787.1"/>
    </source>
</evidence>
<keyword evidence="1" id="KW-1133">Transmembrane helix</keyword>
<protein>
    <submittedName>
        <fullName evidence="2">Uncharacterized protein</fullName>
    </submittedName>
</protein>
<name>A0A6S7DRM5_9BURK</name>
<sequence length="212" mass="23297">MENQIFRGQVGQATAGDIVNFNFGSVSGSQDDGGSLVPAQRKALHQMVRTITDEFDDEAWDVWRIVHAKLGVTTVHELTRNQFQVAEAVLKDHLQQRREESLMRGLVAKVLRVASEKDNRPEVELFCSRNFGTSQLKLLTTDQLKVTLGFAHDWSPPKAAAPAPHASVTEASLGNGPKAPAPMISAPVPSRLFTWHWLAGGVVLGFVLGRFF</sequence>
<proteinExistence type="predicted"/>
<keyword evidence="1" id="KW-0472">Membrane</keyword>
<evidence type="ECO:0000313" key="3">
    <source>
        <dbReference type="Proteomes" id="UP000494117"/>
    </source>
</evidence>
<dbReference type="RefSeq" id="WP_175205771.1">
    <property type="nucleotide sequence ID" value="NZ_CADILG010000004.1"/>
</dbReference>
<reference evidence="2 3" key="1">
    <citation type="submission" date="2020-04" db="EMBL/GenBank/DDBJ databases">
        <authorList>
            <person name="De Canck E."/>
        </authorList>
    </citation>
    <scope>NUCLEOTIDE SEQUENCE [LARGE SCALE GENOMIC DNA]</scope>
    <source>
        <strain evidence="2 3">LMG 26858</strain>
    </source>
</reference>
<keyword evidence="1" id="KW-0812">Transmembrane</keyword>
<dbReference type="EMBL" id="CADILG010000004">
    <property type="protein sequence ID" value="CAB3834787.1"/>
    <property type="molecule type" value="Genomic_DNA"/>
</dbReference>
<evidence type="ECO:0000256" key="1">
    <source>
        <dbReference type="SAM" id="Phobius"/>
    </source>
</evidence>
<keyword evidence="3" id="KW-1185">Reference proteome</keyword>
<dbReference type="AlphaFoldDB" id="A0A6S7DRM5"/>
<feature type="transmembrane region" description="Helical" evidence="1">
    <location>
        <begin position="192"/>
        <end position="211"/>
    </location>
</feature>
<gene>
    <name evidence="2" type="ORF">LMG26858_00880</name>
</gene>
<organism evidence="2 3">
    <name type="scientific">Achromobacter anxifer</name>
    <dbReference type="NCBI Taxonomy" id="1287737"/>
    <lineage>
        <taxon>Bacteria</taxon>
        <taxon>Pseudomonadati</taxon>
        <taxon>Pseudomonadota</taxon>
        <taxon>Betaproteobacteria</taxon>
        <taxon>Burkholderiales</taxon>
        <taxon>Alcaligenaceae</taxon>
        <taxon>Achromobacter</taxon>
    </lineage>
</organism>